<dbReference type="Pfam" id="PF00226">
    <property type="entry name" value="DnaJ"/>
    <property type="match status" value="1"/>
</dbReference>
<dbReference type="GO" id="GO:0005783">
    <property type="term" value="C:endoplasmic reticulum"/>
    <property type="evidence" value="ECO:0007669"/>
    <property type="project" value="UniProtKB-SubCell"/>
</dbReference>
<evidence type="ECO:0000256" key="3">
    <source>
        <dbReference type="ARBA" id="ARBA00022824"/>
    </source>
</evidence>
<feature type="compositionally biased region" description="Polar residues" evidence="4">
    <location>
        <begin position="576"/>
        <end position="590"/>
    </location>
</feature>
<dbReference type="GO" id="GO:0034975">
    <property type="term" value="P:protein folding in endoplasmic reticulum"/>
    <property type="evidence" value="ECO:0007669"/>
    <property type="project" value="TreeGrafter"/>
</dbReference>
<evidence type="ECO:0000256" key="5">
    <source>
        <dbReference type="SAM" id="SignalP"/>
    </source>
</evidence>
<dbReference type="OrthoDB" id="1726119at2759"/>
<dbReference type="PANTHER" id="PTHR44140">
    <property type="entry name" value="LD25575P"/>
    <property type="match status" value="1"/>
</dbReference>
<dbReference type="PANTHER" id="PTHR44140:SF2">
    <property type="entry name" value="LD25575P"/>
    <property type="match status" value="1"/>
</dbReference>
<dbReference type="InterPro" id="IPR036869">
    <property type="entry name" value="J_dom_sf"/>
</dbReference>
<dbReference type="EMBL" id="LT598491">
    <property type="protein sequence ID" value="SCW04433.1"/>
    <property type="molecule type" value="Genomic_DNA"/>
</dbReference>
<dbReference type="SUPFAM" id="SSF46565">
    <property type="entry name" value="Chaperone J-domain"/>
    <property type="match status" value="1"/>
</dbReference>
<evidence type="ECO:0000313" key="7">
    <source>
        <dbReference type="EMBL" id="SCW04433.1"/>
    </source>
</evidence>
<feature type="chain" id="PRO_5009237423" evidence="5">
    <location>
        <begin position="19"/>
        <end position="610"/>
    </location>
</feature>
<dbReference type="GO" id="GO:0051087">
    <property type="term" value="F:protein-folding chaperone binding"/>
    <property type="evidence" value="ECO:0007669"/>
    <property type="project" value="TreeGrafter"/>
</dbReference>
<keyword evidence="2 5" id="KW-0732">Signal</keyword>
<dbReference type="Proteomes" id="UP000190831">
    <property type="component" value="Chromosome H"/>
</dbReference>
<dbReference type="GO" id="GO:0051787">
    <property type="term" value="F:misfolded protein binding"/>
    <property type="evidence" value="ECO:0007669"/>
    <property type="project" value="TreeGrafter"/>
</dbReference>
<dbReference type="Gene3D" id="1.10.287.110">
    <property type="entry name" value="DnaJ domain"/>
    <property type="match status" value="1"/>
</dbReference>
<dbReference type="CDD" id="cd06257">
    <property type="entry name" value="DnaJ"/>
    <property type="match status" value="1"/>
</dbReference>
<sequence length="610" mass="69929">MFPAVLFGVLVTIVGCLAECDIAGLALVAKDLKFDAKALKTCQYLVGKLVGCDEEEAQELRNRLLYKSGLIELSLGQEMAAIESFEAIPTALGSGISSLAHQRLHELYQNYGMWDKLPRDDNRKKFEYLKGASLRDLSSGKLPPLADVEQMIEMSPWQGEARILENDIFYDRLAESNDINSAQSIISNYEVILNKHRKSLSINDKLKIHYAITVLQLFVISTPPSHLKKCLNLDMDYLPCRQLSKIASSINKVNPPHSAILHADGYFSSTNIDWNRVLEFYLNSPPSIETEESFENNLDLINHLAGQHVMNILNDRPLSALKTILVKAPPITDFNIKVNLILCEALDILSTPESSKQFCDLAMLEVLPKDERKSLIDFPRNLRDKDLVKDVLEKLWRDFPHLAAHAVNYISSSLSTRAKRVKEDGDTAVAWQLIESFVNEHNWNKSPNKYLDAIATNITKFTHKKRQERQQKYFQQQGQQSRWQKQQHYKNQMAPKASANKDYYKILGVSRQADTKEIRKAYLSLTKKYHPDKQGQLSEAQQLRNQEKMSEINEAYETLSDESKRKEYNDQRRSPGPNNRQQFQHQNPFDFSNGFKVNFGFQRQRRPAGH</sequence>
<dbReference type="PRINTS" id="PR00625">
    <property type="entry name" value="JDOMAIN"/>
</dbReference>
<feature type="domain" description="J" evidence="6">
    <location>
        <begin position="502"/>
        <end position="572"/>
    </location>
</feature>
<reference evidence="7 8" key="1">
    <citation type="submission" date="2016-03" db="EMBL/GenBank/DDBJ databases">
        <authorList>
            <person name="Devillers H."/>
        </authorList>
    </citation>
    <scope>NUCLEOTIDE SEQUENCE [LARGE SCALE GENOMIC DNA]</scope>
    <source>
        <strain evidence="7">CBS 6772</strain>
    </source>
</reference>
<dbReference type="SMART" id="SM00271">
    <property type="entry name" value="DnaJ"/>
    <property type="match status" value="1"/>
</dbReference>
<evidence type="ECO:0000256" key="1">
    <source>
        <dbReference type="ARBA" id="ARBA00004240"/>
    </source>
</evidence>
<organism evidence="7 8">
    <name type="scientific">Lachancea fermentati</name>
    <name type="common">Zygosaccharomyces fermentati</name>
    <dbReference type="NCBI Taxonomy" id="4955"/>
    <lineage>
        <taxon>Eukaryota</taxon>
        <taxon>Fungi</taxon>
        <taxon>Dikarya</taxon>
        <taxon>Ascomycota</taxon>
        <taxon>Saccharomycotina</taxon>
        <taxon>Saccharomycetes</taxon>
        <taxon>Saccharomycetales</taxon>
        <taxon>Saccharomycetaceae</taxon>
        <taxon>Lachancea</taxon>
    </lineage>
</organism>
<keyword evidence="8" id="KW-1185">Reference proteome</keyword>
<feature type="region of interest" description="Disordered" evidence="4">
    <location>
        <begin position="557"/>
        <end position="595"/>
    </location>
</feature>
<evidence type="ECO:0000313" key="8">
    <source>
        <dbReference type="Proteomes" id="UP000190831"/>
    </source>
</evidence>
<feature type="compositionally biased region" description="Low complexity" evidence="4">
    <location>
        <begin position="472"/>
        <end position="486"/>
    </location>
</feature>
<feature type="region of interest" description="Disordered" evidence="4">
    <location>
        <begin position="470"/>
        <end position="496"/>
    </location>
</feature>
<accession>A0A1G4MKL5</accession>
<dbReference type="InterPro" id="IPR051727">
    <property type="entry name" value="DnaJ_C3_Co-chaperones"/>
</dbReference>
<feature type="compositionally biased region" description="Basic and acidic residues" evidence="4">
    <location>
        <begin position="561"/>
        <end position="573"/>
    </location>
</feature>
<feature type="signal peptide" evidence="5">
    <location>
        <begin position="1"/>
        <end position="18"/>
    </location>
</feature>
<evidence type="ECO:0000256" key="4">
    <source>
        <dbReference type="SAM" id="MobiDB-lite"/>
    </source>
</evidence>
<protein>
    <submittedName>
        <fullName evidence="7">LAFE_0H13410g1_1</fullName>
    </submittedName>
</protein>
<dbReference type="InterPro" id="IPR001623">
    <property type="entry name" value="DnaJ_domain"/>
</dbReference>
<dbReference type="PROSITE" id="PS50076">
    <property type="entry name" value="DNAJ_2"/>
    <property type="match status" value="1"/>
</dbReference>
<dbReference type="OMA" id="DMDYKPC"/>
<dbReference type="AlphaFoldDB" id="A0A1G4MKL5"/>
<evidence type="ECO:0000259" key="6">
    <source>
        <dbReference type="PROSITE" id="PS50076"/>
    </source>
</evidence>
<comment type="subcellular location">
    <subcellularLocation>
        <location evidence="1">Endoplasmic reticulum</location>
    </subcellularLocation>
</comment>
<dbReference type="STRING" id="4955.A0A1G4MKL5"/>
<proteinExistence type="predicted"/>
<name>A0A1G4MKL5_LACFM</name>
<keyword evidence="3" id="KW-0256">Endoplasmic reticulum</keyword>
<evidence type="ECO:0000256" key="2">
    <source>
        <dbReference type="ARBA" id="ARBA00022729"/>
    </source>
</evidence>
<gene>
    <name evidence="7" type="ORF">LAFE_0H13410G</name>
</gene>